<reference evidence="1" key="1">
    <citation type="submission" date="2018-01" db="EMBL/GenBank/DDBJ databases">
        <authorList>
            <person name="Yu X.-D."/>
        </authorList>
    </citation>
    <scope>NUCLEOTIDE SEQUENCE</scope>
    <source>
        <strain evidence="1">ZX-21</strain>
    </source>
</reference>
<dbReference type="RefSeq" id="WP_103683920.1">
    <property type="nucleotide sequence ID" value="NZ_PQGG01000019.1"/>
</dbReference>
<protein>
    <submittedName>
        <fullName evidence="1">Uncharacterized protein</fullName>
    </submittedName>
</protein>
<evidence type="ECO:0000313" key="1">
    <source>
        <dbReference type="EMBL" id="POP52979.1"/>
    </source>
</evidence>
<dbReference type="AlphaFoldDB" id="A0A2S4HGB1"/>
<comment type="caution">
    <text evidence="1">The sequence shown here is derived from an EMBL/GenBank/DDBJ whole genome shotgun (WGS) entry which is preliminary data.</text>
</comment>
<name>A0A2S4HGB1_9GAMM</name>
<organism evidence="1 2">
    <name type="scientific">Zhongshania marina</name>
    <dbReference type="NCBI Taxonomy" id="2304603"/>
    <lineage>
        <taxon>Bacteria</taxon>
        <taxon>Pseudomonadati</taxon>
        <taxon>Pseudomonadota</taxon>
        <taxon>Gammaproteobacteria</taxon>
        <taxon>Cellvibrionales</taxon>
        <taxon>Spongiibacteraceae</taxon>
        <taxon>Zhongshania</taxon>
    </lineage>
</organism>
<dbReference type="EMBL" id="PQGG01000019">
    <property type="protein sequence ID" value="POP52979.1"/>
    <property type="molecule type" value="Genomic_DNA"/>
</dbReference>
<proteinExistence type="predicted"/>
<dbReference type="Proteomes" id="UP000237222">
    <property type="component" value="Unassembled WGS sequence"/>
</dbReference>
<sequence length="68" mass="7667">MNTNRKNEFKELLAEVPEDRLPILLTGMKLILAKDKRLLELIADGGKGAEMFDYINAAHEKNAKEALL</sequence>
<gene>
    <name evidence="1" type="ORF">C0068_07740</name>
</gene>
<evidence type="ECO:0000313" key="2">
    <source>
        <dbReference type="Proteomes" id="UP000237222"/>
    </source>
</evidence>
<accession>A0A2S4HGB1</accession>